<reference evidence="1 2" key="1">
    <citation type="submission" date="2021-06" db="EMBL/GenBank/DDBJ databases">
        <title>Limosilactobacillus angelus sp. nov., isolated from the human vagina.</title>
        <authorList>
            <person name="Chen Y.-S."/>
        </authorList>
    </citation>
    <scope>NUCLEOTIDE SEQUENCE [LARGE SCALE GENOMIC DNA]</scope>
    <source>
        <strain evidence="1 2">P5L02</strain>
    </source>
</reference>
<dbReference type="RefSeq" id="WP_102168426.1">
    <property type="nucleotide sequence ID" value="NZ_CP117296.1"/>
</dbReference>
<protein>
    <submittedName>
        <fullName evidence="1">Damage-inducible protein J</fullName>
    </submittedName>
</protein>
<organism evidence="1 2">
    <name type="scientific">Limosilactobacillus portuensis</name>
    <dbReference type="NCBI Taxonomy" id="2742601"/>
    <lineage>
        <taxon>Bacteria</taxon>
        <taxon>Bacillati</taxon>
        <taxon>Bacillota</taxon>
        <taxon>Bacilli</taxon>
        <taxon>Lactobacillales</taxon>
        <taxon>Lactobacillaceae</taxon>
        <taxon>Limosilactobacillus</taxon>
    </lineage>
</organism>
<dbReference type="Proteomes" id="UP001196248">
    <property type="component" value="Unassembled WGS sequence"/>
</dbReference>
<proteinExistence type="predicted"/>
<accession>A0ABS6ITK4</accession>
<sequence>MTASTSKEKIGSTVRLDPELRKELVKGLDSINMTLNSYFTLAAKQFVIQGKVPFEIKTASKVEHVTFNEKTRKAIVRAFAEEEGLLPNTAETFDNTDDAMKELFHD</sequence>
<gene>
    <name evidence="1" type="ORF">KSL82_02880</name>
</gene>
<keyword evidence="2" id="KW-1185">Reference proteome</keyword>
<comment type="caution">
    <text evidence="1">The sequence shown here is derived from an EMBL/GenBank/DDBJ whole genome shotgun (WGS) entry which is preliminary data.</text>
</comment>
<name>A0ABS6ITK4_9LACO</name>
<dbReference type="Gene3D" id="1.10.1220.10">
    <property type="entry name" value="Met repressor-like"/>
    <property type="match status" value="1"/>
</dbReference>
<dbReference type="EMBL" id="JAHPJJ010000006">
    <property type="protein sequence ID" value="MBU9694866.1"/>
    <property type="molecule type" value="Genomic_DNA"/>
</dbReference>
<dbReference type="InterPro" id="IPR013321">
    <property type="entry name" value="Arc_rbn_hlx_hlx"/>
</dbReference>
<evidence type="ECO:0000313" key="2">
    <source>
        <dbReference type="Proteomes" id="UP001196248"/>
    </source>
</evidence>
<evidence type="ECO:0000313" key="1">
    <source>
        <dbReference type="EMBL" id="MBU9694866.1"/>
    </source>
</evidence>